<sequence length="303" mass="33280">MSEFKNRYDFVLLFDVQDGNPNGDPDAGNLPRIDPETGHGLVTDVCLKRKVRNFIQLTQEKKPGLDIFVKEKAILNVSINDAYKGLGIDLNEKPTKTEDGKKRDSKGKAQGSEVEQGRTWMCKTFFDVRTFGAVMSTGANAGQVRGPVQLTFARSVAPIVSLEHAITRMAVATEAEAEKQGGDNRTMGRKNTVPYGLYRAHGFVSPHLARQTGFSPTDLELLFKSFAHMFELDRSAARGLMAMRKVIVFKHGSELGNAPAHALFDRVKVAPVQAEKPARAFTDYAVVVETAGLPQGIEVMDLV</sequence>
<dbReference type="PATRIC" id="fig|1278073.3.peg.7743"/>
<dbReference type="RefSeq" id="WP_015353139.1">
    <property type="nucleotide sequence ID" value="NC_020126.1"/>
</dbReference>
<dbReference type="HOGENOM" id="CLU_071770_2_0_7"/>
<reference evidence="2 3" key="1">
    <citation type="journal article" date="2013" name="Genome Announc.">
        <title>Complete genome sequence of Myxococcus stipitatus strain DSM 14675, a fruiting myxobacterium.</title>
        <authorList>
            <person name="Huntley S."/>
            <person name="Kneip S."/>
            <person name="Treuner-Lange A."/>
            <person name="Sogaard-Andersen L."/>
        </authorList>
    </citation>
    <scope>NUCLEOTIDE SEQUENCE [LARGE SCALE GENOMIC DNA]</scope>
    <source>
        <strain evidence="3">DSM 14675 / JCM 12634 / Mx s8</strain>
    </source>
</reference>
<dbReference type="NCBIfam" id="TIGR02589">
    <property type="entry name" value="cas_Csd2"/>
    <property type="match status" value="1"/>
</dbReference>
<protein>
    <submittedName>
        <fullName evidence="2">CRISPR-associated RAMP Csd3 family protein</fullName>
    </submittedName>
</protein>
<dbReference type="STRING" id="1278073.MYSTI_07614"/>
<dbReference type="Proteomes" id="UP000011131">
    <property type="component" value="Chromosome"/>
</dbReference>
<evidence type="ECO:0000313" key="2">
    <source>
        <dbReference type="EMBL" id="AGC48886.1"/>
    </source>
</evidence>
<dbReference type="InterPro" id="IPR006482">
    <property type="entry name" value="Cas7_Csh2/Csh2"/>
</dbReference>
<evidence type="ECO:0000313" key="3">
    <source>
        <dbReference type="Proteomes" id="UP000011131"/>
    </source>
</evidence>
<name>L7UIT4_MYXSD</name>
<dbReference type="NCBIfam" id="TIGR01595">
    <property type="entry name" value="cas_CT1132"/>
    <property type="match status" value="1"/>
</dbReference>
<feature type="region of interest" description="Disordered" evidence="1">
    <location>
        <begin position="90"/>
        <end position="115"/>
    </location>
</feature>
<dbReference type="eggNOG" id="COG3649">
    <property type="taxonomic scope" value="Bacteria"/>
</dbReference>
<accession>L7UIT4</accession>
<gene>
    <name evidence="2" type="ordered locus">MYSTI_07614</name>
</gene>
<evidence type="ECO:0000256" key="1">
    <source>
        <dbReference type="SAM" id="MobiDB-lite"/>
    </source>
</evidence>
<dbReference type="OrthoDB" id="9776792at2"/>
<dbReference type="KEGG" id="msd:MYSTI_07614"/>
<keyword evidence="3" id="KW-1185">Reference proteome</keyword>
<proteinExistence type="predicted"/>
<dbReference type="Pfam" id="PF05107">
    <property type="entry name" value="Cas_Cas7"/>
    <property type="match status" value="1"/>
</dbReference>
<dbReference type="AlphaFoldDB" id="L7UIT4"/>
<dbReference type="EMBL" id="CP004025">
    <property type="protein sequence ID" value="AGC48886.1"/>
    <property type="molecule type" value="Genomic_DNA"/>
</dbReference>
<dbReference type="GO" id="GO:0043571">
    <property type="term" value="P:maintenance of CRISPR repeat elements"/>
    <property type="evidence" value="ECO:0007669"/>
    <property type="project" value="InterPro"/>
</dbReference>
<dbReference type="CDD" id="cd09689">
    <property type="entry name" value="Cas7_I-C"/>
    <property type="match status" value="1"/>
</dbReference>
<feature type="compositionally biased region" description="Basic and acidic residues" evidence="1">
    <location>
        <begin position="90"/>
        <end position="102"/>
    </location>
</feature>
<organism evidence="2 3">
    <name type="scientific">Myxococcus stipitatus (strain DSM 14675 / JCM 12634 / Mx s8)</name>
    <dbReference type="NCBI Taxonomy" id="1278073"/>
    <lineage>
        <taxon>Bacteria</taxon>
        <taxon>Pseudomonadati</taxon>
        <taxon>Myxococcota</taxon>
        <taxon>Myxococcia</taxon>
        <taxon>Myxococcales</taxon>
        <taxon>Cystobacterineae</taxon>
        <taxon>Myxococcaceae</taxon>
        <taxon>Myxococcus</taxon>
    </lineage>
</organism>
<dbReference type="InterPro" id="IPR013418">
    <property type="entry name" value="CRISPR-assoc_prot_Cas7/Csd2"/>
</dbReference>